<evidence type="ECO:0000313" key="2">
    <source>
        <dbReference type="Proteomes" id="UP001237642"/>
    </source>
</evidence>
<name>A0AAD8H804_9APIA</name>
<dbReference type="InterPro" id="IPR043504">
    <property type="entry name" value="Peptidase_S1_PA_chymotrypsin"/>
</dbReference>
<dbReference type="Gene3D" id="2.40.10.10">
    <property type="entry name" value="Trypsin-like serine proteases"/>
    <property type="match status" value="1"/>
</dbReference>
<dbReference type="InterPro" id="IPR009003">
    <property type="entry name" value="Peptidase_S1_PA"/>
</dbReference>
<protein>
    <submittedName>
        <fullName evidence="1">Uncharacterized protein</fullName>
    </submittedName>
</protein>
<dbReference type="PANTHER" id="PTHR43019:SF48">
    <property type="entry name" value="PEPTIDASE S1, PA CLAN-RELATED"/>
    <property type="match status" value="1"/>
</dbReference>
<evidence type="ECO:0000313" key="1">
    <source>
        <dbReference type="EMBL" id="KAK1362932.1"/>
    </source>
</evidence>
<dbReference type="SUPFAM" id="SSF50494">
    <property type="entry name" value="Trypsin-like serine proteases"/>
    <property type="match status" value="1"/>
</dbReference>
<sequence>MSSDMISNDVVPIISEYCWLLWGIDVWINKSVEALPGWAKALHIHSSLYRVTKGFQDCFLFRLPVSRPCPWILEPRYPMYHLRQMECCKSFVTQMSIMPLIVPNSALKCLNKLDLDTMNDKGDYFLNSLFHCLFTTSIMDFFSQSQLNHLCGKRKIIWRLEISGGGIKKIRRCTGFAVSSDGLIMCCAHIFDNMHMERVTIHARRLEDESFKTARVVHIHSSWDLVMLKIDRLDNCEFGEFALNGTLVANQPLCYMGNPFQFVGACFFGRVSFPCINNVNLPTTTDETMCMNYHLPECHEIEPKYRILGHIWDSNFFRYKTKTNFLRKLNPLVPIIECNGFTCERGFACGEMFGTVNFDGQEGFSGGPIFDGSGNVVGMMLANDGGLQIAIHVTLLKQFLTNALNPNKAGPSEDVTSC</sequence>
<reference evidence="1" key="2">
    <citation type="submission" date="2023-05" db="EMBL/GenBank/DDBJ databases">
        <authorList>
            <person name="Schelkunov M.I."/>
        </authorList>
    </citation>
    <scope>NUCLEOTIDE SEQUENCE</scope>
    <source>
        <strain evidence="1">Hsosn_3</strain>
        <tissue evidence="1">Leaf</tissue>
    </source>
</reference>
<accession>A0AAD8H804</accession>
<keyword evidence="2" id="KW-1185">Reference proteome</keyword>
<dbReference type="PANTHER" id="PTHR43019">
    <property type="entry name" value="SERINE ENDOPROTEASE DEGS"/>
    <property type="match status" value="1"/>
</dbReference>
<comment type="caution">
    <text evidence="1">The sequence shown here is derived from an EMBL/GenBank/DDBJ whole genome shotgun (WGS) entry which is preliminary data.</text>
</comment>
<dbReference type="EMBL" id="JAUIZM010000009">
    <property type="protein sequence ID" value="KAK1362932.1"/>
    <property type="molecule type" value="Genomic_DNA"/>
</dbReference>
<reference evidence="1" key="1">
    <citation type="submission" date="2023-02" db="EMBL/GenBank/DDBJ databases">
        <title>Genome of toxic invasive species Heracleum sosnowskyi carries increased number of genes despite the absence of recent whole-genome duplications.</title>
        <authorList>
            <person name="Schelkunov M."/>
            <person name="Shtratnikova V."/>
            <person name="Makarenko M."/>
            <person name="Klepikova A."/>
            <person name="Omelchenko D."/>
            <person name="Novikova G."/>
            <person name="Obukhova E."/>
            <person name="Bogdanov V."/>
            <person name="Penin A."/>
            <person name="Logacheva M."/>
        </authorList>
    </citation>
    <scope>NUCLEOTIDE SEQUENCE</scope>
    <source>
        <strain evidence="1">Hsosn_3</strain>
        <tissue evidence="1">Leaf</tissue>
    </source>
</reference>
<organism evidence="1 2">
    <name type="scientific">Heracleum sosnowskyi</name>
    <dbReference type="NCBI Taxonomy" id="360622"/>
    <lineage>
        <taxon>Eukaryota</taxon>
        <taxon>Viridiplantae</taxon>
        <taxon>Streptophyta</taxon>
        <taxon>Embryophyta</taxon>
        <taxon>Tracheophyta</taxon>
        <taxon>Spermatophyta</taxon>
        <taxon>Magnoliopsida</taxon>
        <taxon>eudicotyledons</taxon>
        <taxon>Gunneridae</taxon>
        <taxon>Pentapetalae</taxon>
        <taxon>asterids</taxon>
        <taxon>campanulids</taxon>
        <taxon>Apiales</taxon>
        <taxon>Apiaceae</taxon>
        <taxon>Apioideae</taxon>
        <taxon>apioid superclade</taxon>
        <taxon>Tordylieae</taxon>
        <taxon>Tordyliinae</taxon>
        <taxon>Heracleum</taxon>
    </lineage>
</organism>
<dbReference type="Pfam" id="PF13365">
    <property type="entry name" value="Trypsin_2"/>
    <property type="match status" value="1"/>
</dbReference>
<dbReference type="Gene3D" id="2.40.10.120">
    <property type="match status" value="1"/>
</dbReference>
<dbReference type="AlphaFoldDB" id="A0AAD8H804"/>
<proteinExistence type="predicted"/>
<gene>
    <name evidence="1" type="ORF">POM88_038493</name>
</gene>
<dbReference type="Proteomes" id="UP001237642">
    <property type="component" value="Unassembled WGS sequence"/>
</dbReference>